<keyword evidence="2" id="KW-1185">Reference proteome</keyword>
<dbReference type="EMBL" id="CP036525">
    <property type="protein sequence ID" value="QDT06400.1"/>
    <property type="molecule type" value="Genomic_DNA"/>
</dbReference>
<evidence type="ECO:0008006" key="3">
    <source>
        <dbReference type="Google" id="ProtNLM"/>
    </source>
</evidence>
<proteinExistence type="predicted"/>
<sequence>MNFLCHAIPYFDQPLLAISTGIPDWMSVVDRKVRARGKLAAVHADSPDTELAQVASGILRHIADDRWFHGTEAFVETNLRLAVQLRDLLPGDTGFRPMFVGHILIEMLLDSYWIRDDPEIGHRYYRMVADADPNTVQRCVVEITGKPVVALAPLITRFCDTAFLYDYSDPTKLLMRLNQVMSRVGLSQLPESLVDWLAEADKLVESRRQRMLTPPDGTDPFGFGSG</sequence>
<protein>
    <recommendedName>
        <fullName evidence="3">Acyl carrier protein phosphodiesterase</fullName>
    </recommendedName>
</protein>
<name>A0A517NGY7_9BACT</name>
<reference evidence="1 2" key="1">
    <citation type="submission" date="2019-02" db="EMBL/GenBank/DDBJ databases">
        <title>Deep-cultivation of Planctomycetes and their phenomic and genomic characterization uncovers novel biology.</title>
        <authorList>
            <person name="Wiegand S."/>
            <person name="Jogler M."/>
            <person name="Boedeker C."/>
            <person name="Pinto D."/>
            <person name="Vollmers J."/>
            <person name="Rivas-Marin E."/>
            <person name="Kohn T."/>
            <person name="Peeters S.H."/>
            <person name="Heuer A."/>
            <person name="Rast P."/>
            <person name="Oberbeckmann S."/>
            <person name="Bunk B."/>
            <person name="Jeske O."/>
            <person name="Meyerdierks A."/>
            <person name="Storesund J.E."/>
            <person name="Kallscheuer N."/>
            <person name="Luecker S."/>
            <person name="Lage O.M."/>
            <person name="Pohl T."/>
            <person name="Merkel B.J."/>
            <person name="Hornburger P."/>
            <person name="Mueller R.-W."/>
            <person name="Bruemmer F."/>
            <person name="Labrenz M."/>
            <person name="Spormann A.M."/>
            <person name="Op den Camp H."/>
            <person name="Overmann J."/>
            <person name="Amann R."/>
            <person name="Jetten M.S.M."/>
            <person name="Mascher T."/>
            <person name="Medema M.H."/>
            <person name="Devos D.P."/>
            <person name="Kaster A.-K."/>
            <person name="Ovreas L."/>
            <person name="Rohde M."/>
            <person name="Galperin M.Y."/>
            <person name="Jogler C."/>
        </authorList>
    </citation>
    <scope>NUCLEOTIDE SEQUENCE [LARGE SCALE GENOMIC DNA]</scope>
    <source>
        <strain evidence="1 2">K22_7</strain>
    </source>
</reference>
<organism evidence="1 2">
    <name type="scientific">Rubripirellula lacrimiformis</name>
    <dbReference type="NCBI Taxonomy" id="1930273"/>
    <lineage>
        <taxon>Bacteria</taxon>
        <taxon>Pseudomonadati</taxon>
        <taxon>Planctomycetota</taxon>
        <taxon>Planctomycetia</taxon>
        <taxon>Pirellulales</taxon>
        <taxon>Pirellulaceae</taxon>
        <taxon>Rubripirellula</taxon>
    </lineage>
</organism>
<evidence type="ECO:0000313" key="1">
    <source>
        <dbReference type="EMBL" id="QDT06400.1"/>
    </source>
</evidence>
<dbReference type="AlphaFoldDB" id="A0A517NGY7"/>
<dbReference type="RefSeq" id="WP_145173008.1">
    <property type="nucleotide sequence ID" value="NZ_CP036525.1"/>
</dbReference>
<dbReference type="Proteomes" id="UP000318538">
    <property type="component" value="Chromosome"/>
</dbReference>
<dbReference type="KEGG" id="rlc:K227x_48090"/>
<gene>
    <name evidence="1" type="ORF">K227x_48090</name>
</gene>
<evidence type="ECO:0000313" key="2">
    <source>
        <dbReference type="Proteomes" id="UP000318538"/>
    </source>
</evidence>
<dbReference type="OrthoDB" id="269293at2"/>
<accession>A0A517NGY7</accession>